<keyword evidence="7" id="KW-1185">Reference proteome</keyword>
<dbReference type="PROSITE" id="PS51891">
    <property type="entry name" value="CENP_V_GFA"/>
    <property type="match status" value="1"/>
</dbReference>
<dbReference type="SUPFAM" id="SSF51316">
    <property type="entry name" value="Mss4-like"/>
    <property type="match status" value="1"/>
</dbReference>
<gene>
    <name evidence="6" type="ORF">DC28_15410</name>
</gene>
<name>A0A098QT45_9SPIO</name>
<dbReference type="GO" id="GO:0016846">
    <property type="term" value="F:carbon-sulfur lyase activity"/>
    <property type="evidence" value="ECO:0007669"/>
    <property type="project" value="InterPro"/>
</dbReference>
<reference evidence="6 7" key="1">
    <citation type="submission" date="2014-05" db="EMBL/GenBank/DDBJ databases">
        <title>De novo Genome Sequence of Spirocheata sp.</title>
        <authorList>
            <person name="Shivani Y."/>
            <person name="Subhash Y."/>
            <person name="Tushar L."/>
            <person name="Sasikala C."/>
            <person name="Ramana C.V."/>
        </authorList>
    </citation>
    <scope>NUCLEOTIDE SEQUENCE [LARGE SCALE GENOMIC DNA]</scope>
    <source>
        <strain evidence="6 7">JC230</strain>
    </source>
</reference>
<evidence type="ECO:0000256" key="4">
    <source>
        <dbReference type="ARBA" id="ARBA00023239"/>
    </source>
</evidence>
<evidence type="ECO:0000256" key="1">
    <source>
        <dbReference type="ARBA" id="ARBA00005495"/>
    </source>
</evidence>
<dbReference type="RefSeq" id="WP_037550439.1">
    <property type="nucleotide sequence ID" value="NZ_JNUP01000072.1"/>
</dbReference>
<dbReference type="Proteomes" id="UP000029692">
    <property type="component" value="Unassembled WGS sequence"/>
</dbReference>
<comment type="similarity">
    <text evidence="1">Belongs to the Gfa family.</text>
</comment>
<dbReference type="eggNOG" id="COG3791">
    <property type="taxonomic scope" value="Bacteria"/>
</dbReference>
<keyword evidence="3" id="KW-0862">Zinc</keyword>
<dbReference type="InterPro" id="IPR011057">
    <property type="entry name" value="Mss4-like_sf"/>
</dbReference>
<dbReference type="Pfam" id="PF04828">
    <property type="entry name" value="GFA"/>
    <property type="match status" value="1"/>
</dbReference>
<dbReference type="InterPro" id="IPR006913">
    <property type="entry name" value="CENP-V/GFA"/>
</dbReference>
<dbReference type="GO" id="GO:0046872">
    <property type="term" value="F:metal ion binding"/>
    <property type="evidence" value="ECO:0007669"/>
    <property type="project" value="UniProtKB-KW"/>
</dbReference>
<dbReference type="OrthoDB" id="327703at2"/>
<evidence type="ECO:0000259" key="5">
    <source>
        <dbReference type="PROSITE" id="PS51891"/>
    </source>
</evidence>
<sequence length="139" mass="15347">MKHQGSCLCGSITYEVTGEFEQFFLCHCASCRKDTGSAHAANLFSTKAHLEWLKGAERVITYNHNNSGHIKSFCPDCSSALPNLQMDGSLLVVPAGSLDTELEMIPTGHIYLQERATWDHNLEKSPQYDALPNEGTDES</sequence>
<keyword evidence="4" id="KW-0456">Lyase</keyword>
<dbReference type="STRING" id="1480694.DC28_15410"/>
<dbReference type="EMBL" id="JNUP01000072">
    <property type="protein sequence ID" value="KGE70854.1"/>
    <property type="molecule type" value="Genomic_DNA"/>
</dbReference>
<feature type="domain" description="CENP-V/GFA" evidence="5">
    <location>
        <begin position="3"/>
        <end position="119"/>
    </location>
</feature>
<dbReference type="PANTHER" id="PTHR33337:SF40">
    <property type="entry name" value="CENP-V_GFA DOMAIN-CONTAINING PROTEIN-RELATED"/>
    <property type="match status" value="1"/>
</dbReference>
<evidence type="ECO:0000256" key="2">
    <source>
        <dbReference type="ARBA" id="ARBA00022723"/>
    </source>
</evidence>
<evidence type="ECO:0000313" key="6">
    <source>
        <dbReference type="EMBL" id="KGE70854.1"/>
    </source>
</evidence>
<protein>
    <submittedName>
        <fullName evidence="6">Aldehyde-activating protein</fullName>
    </submittedName>
</protein>
<accession>A0A098QT45</accession>
<comment type="caution">
    <text evidence="6">The sequence shown here is derived from an EMBL/GenBank/DDBJ whole genome shotgun (WGS) entry which is preliminary data.</text>
</comment>
<keyword evidence="2" id="KW-0479">Metal-binding</keyword>
<evidence type="ECO:0000256" key="3">
    <source>
        <dbReference type="ARBA" id="ARBA00022833"/>
    </source>
</evidence>
<dbReference type="Gene3D" id="3.90.1590.10">
    <property type="entry name" value="glutathione-dependent formaldehyde- activating enzyme (gfa)"/>
    <property type="match status" value="1"/>
</dbReference>
<dbReference type="AlphaFoldDB" id="A0A098QT45"/>
<evidence type="ECO:0000313" key="7">
    <source>
        <dbReference type="Proteomes" id="UP000029692"/>
    </source>
</evidence>
<dbReference type="PANTHER" id="PTHR33337">
    <property type="entry name" value="GFA DOMAIN-CONTAINING PROTEIN"/>
    <property type="match status" value="1"/>
</dbReference>
<proteinExistence type="inferred from homology"/>
<organism evidence="6 7">
    <name type="scientific">Spirochaeta lutea</name>
    <dbReference type="NCBI Taxonomy" id="1480694"/>
    <lineage>
        <taxon>Bacteria</taxon>
        <taxon>Pseudomonadati</taxon>
        <taxon>Spirochaetota</taxon>
        <taxon>Spirochaetia</taxon>
        <taxon>Spirochaetales</taxon>
        <taxon>Spirochaetaceae</taxon>
        <taxon>Spirochaeta</taxon>
    </lineage>
</organism>